<feature type="compositionally biased region" description="Basic and acidic residues" evidence="3">
    <location>
        <begin position="1448"/>
        <end position="1471"/>
    </location>
</feature>
<dbReference type="InterPro" id="IPR003961">
    <property type="entry name" value="FN3_dom"/>
</dbReference>
<keyword evidence="8" id="KW-1185">Reference proteome</keyword>
<name>A0ABR1CSM6_NECAM</name>
<feature type="domain" description="Fibronectin type-III" evidence="6">
    <location>
        <begin position="645"/>
        <end position="745"/>
    </location>
</feature>
<accession>A0ABR1CSM6</accession>
<feature type="domain" description="Fibronectin type-III" evidence="6">
    <location>
        <begin position="538"/>
        <end position="640"/>
    </location>
</feature>
<evidence type="ECO:0000259" key="5">
    <source>
        <dbReference type="PROSITE" id="PS50835"/>
    </source>
</evidence>
<evidence type="ECO:0000256" key="3">
    <source>
        <dbReference type="SAM" id="MobiDB-lite"/>
    </source>
</evidence>
<evidence type="ECO:0000256" key="2">
    <source>
        <dbReference type="ARBA" id="ARBA00023157"/>
    </source>
</evidence>
<gene>
    <name evidence="7" type="primary">Necator_chrIII.g10043</name>
    <name evidence="7" type="ORF">RB195_009278</name>
</gene>
<dbReference type="InterPro" id="IPR036179">
    <property type="entry name" value="Ig-like_dom_sf"/>
</dbReference>
<dbReference type="Proteomes" id="UP001303046">
    <property type="component" value="Unassembled WGS sequence"/>
</dbReference>
<evidence type="ECO:0000313" key="7">
    <source>
        <dbReference type="EMBL" id="KAK6741336.1"/>
    </source>
</evidence>
<dbReference type="SUPFAM" id="SSF48726">
    <property type="entry name" value="Immunoglobulin"/>
    <property type="match status" value="3"/>
</dbReference>
<dbReference type="InterPro" id="IPR013783">
    <property type="entry name" value="Ig-like_fold"/>
</dbReference>
<feature type="domain" description="Ig-like" evidence="5">
    <location>
        <begin position="1041"/>
        <end position="1145"/>
    </location>
</feature>
<feature type="domain" description="Fibronectin type-III" evidence="6">
    <location>
        <begin position="1241"/>
        <end position="1341"/>
    </location>
</feature>
<keyword evidence="4" id="KW-0732">Signal</keyword>
<feature type="signal peptide" evidence="4">
    <location>
        <begin position="1"/>
        <end position="24"/>
    </location>
</feature>
<feature type="domain" description="Fibronectin type-III" evidence="6">
    <location>
        <begin position="134"/>
        <end position="231"/>
    </location>
</feature>
<comment type="caution">
    <text evidence="7">The sequence shown here is derived from an EMBL/GenBank/DDBJ whole genome shotgun (WGS) entry which is preliminary data.</text>
</comment>
<dbReference type="SMART" id="SM00060">
    <property type="entry name" value="FN3"/>
    <property type="match status" value="8"/>
</dbReference>
<dbReference type="EMBL" id="JAVFWL010000003">
    <property type="protein sequence ID" value="KAK6741336.1"/>
    <property type="molecule type" value="Genomic_DNA"/>
</dbReference>
<dbReference type="PROSITE" id="PS50853">
    <property type="entry name" value="FN3"/>
    <property type="match status" value="6"/>
</dbReference>
<proteinExistence type="predicted"/>
<keyword evidence="2" id="KW-1015">Disulfide bond</keyword>
<dbReference type="CDD" id="cd00063">
    <property type="entry name" value="FN3"/>
    <property type="match status" value="7"/>
</dbReference>
<dbReference type="InterPro" id="IPR050964">
    <property type="entry name" value="Striated_Muscle_Regulatory"/>
</dbReference>
<feature type="domain" description="Ig-like" evidence="5">
    <location>
        <begin position="850"/>
        <end position="956"/>
    </location>
</feature>
<feature type="region of interest" description="Disordered" evidence="3">
    <location>
        <begin position="1426"/>
        <end position="1471"/>
    </location>
</feature>
<evidence type="ECO:0008006" key="9">
    <source>
        <dbReference type="Google" id="ProtNLM"/>
    </source>
</evidence>
<dbReference type="InterPro" id="IPR036116">
    <property type="entry name" value="FN3_sf"/>
</dbReference>
<reference evidence="7 8" key="1">
    <citation type="submission" date="2023-08" db="EMBL/GenBank/DDBJ databases">
        <title>A Necator americanus chromosomal reference genome.</title>
        <authorList>
            <person name="Ilik V."/>
            <person name="Petrzelkova K.J."/>
            <person name="Pardy F."/>
            <person name="Fuh T."/>
            <person name="Niatou-Singa F.S."/>
            <person name="Gouil Q."/>
            <person name="Baker L."/>
            <person name="Ritchie M.E."/>
            <person name="Jex A.R."/>
            <person name="Gazzola D."/>
            <person name="Li H."/>
            <person name="Toshio Fujiwara R."/>
            <person name="Zhan B."/>
            <person name="Aroian R.V."/>
            <person name="Pafco B."/>
            <person name="Schwarz E.M."/>
        </authorList>
    </citation>
    <scope>NUCLEOTIDE SEQUENCE [LARGE SCALE GENOMIC DNA]</scope>
    <source>
        <strain evidence="7 8">Aroian</strain>
        <tissue evidence="7">Whole animal</tissue>
    </source>
</reference>
<evidence type="ECO:0000256" key="4">
    <source>
        <dbReference type="SAM" id="SignalP"/>
    </source>
</evidence>
<dbReference type="Pfam" id="PF07679">
    <property type="entry name" value="I-set"/>
    <property type="match status" value="1"/>
</dbReference>
<sequence length="1471" mass="164450">MVVRFRLVLALFAVSCGPLLNAESEWPPVSLNATVDSSLSIDVCVKANSSVQSPSSITGFKVYFTRNSIVSGEKFRQWQNIEVLTSESQYCIRLDAHNYDIRPATIYRLRATVLINQVESTPSRLILVNTKTAATKSPVIQSVKVLVNGSAVFRFINTEDADAVTNYTLEYRIVSSSDTTWTKFEFESGSSNEILISGLLPNRTYEARLSANRIVIHGHRSRTVTFTTNNTAQLPEVSLDPVEEVILDPDVSLPVEINCNVMSSEPSSIQWLVDGQPIQAEHSFYTVTSSAVDGQRTISTMHMKSRTRNNNVTCLAVNTAGQVSVSTAVRIRGPGSPPSAVTLQSERGGYTVAWSPPSHPNGNITKYVVYHSFNKEAPLSDWQKLVLDGTENSVRVMSNTEDSFYVRVQAAADSGPGVISDIVAVEKDTIPISISLQYEDPPDREPLVIDPGEKVKVRCIAQGKPRPQLLYVLAEQNENPDIVEDVWRPLDTILEHDNVIGDVEFTTLSSKILHCKAKSTAGSNSSSLTFVVKKPGDAPNDIQVLSIDARDVIIAWKAPKFPNMKIESYEVLLNEDIEEDEEYWQKYVTTTKDDSSVLTRLSLPAEQLKPSHDYFIRVRAVNKGGTGPLSEAIKFTTPNGGPENPPTEVSIDINEANIAVVRWSKPNSTTEILNYVIYFTRDLGISNEDYREWQTVEVPATETTFKFDHQVGLKPKTFYRVRVSAKNDVAEGPVSETKEFETAHSELPIPTDIRTSVGEDNSLTITFSAVRNPDDHSSAIERYRIELAQCDDVFNAVWYPVNASSVSVDDMSSQVSITIDGSRLARSSMYWVKITAALDNPSRFVQASKPRWFRTGDGRLRTKAEIEGSPVMEKEPNLFETLRLVCRAEGNPSPDVKWYWNNGIIESEKEGWTVQQEQTEKSTVSVLTRGSVRESGVALCAARNEESNATAQIEVRVLGPGSAPRDVHAIGWRNQINVTWQEPLIANGVVMKYIVYYALQDATDLSDWEKFETDGTEIQLPASSPETRYLVRVQAATADGPGIISDSIECYSDKYYQAIVLDLVTTNINDFEAEPNQTVVLRCSARGQPIPRIFYAWDNDKENEITDVLITESTHHISGLFENSALTNRTVVCRAENKHESVNISRLLIVRKPGDVPTNITWSFDENDSLLIDWSRILYPNGNVTYILYLSNFVDRVSGPPVRIPQVPYNVNVTLQISAENEWGEGEKSTPVTFLTPHGGPRNAPTLTSLLSKDMKVTISWLPPTLPNGEIKGYTIYFKKSEESEEHAWQYVQVNANRTRFTIDESIGLEQDAHYKMKISATNERHEGPASEISWFDTYVDIGEDLPAPENVTAYLRNSSLVVHIPLKHAYQNFIIYVRPESSEQYWKYEAVNVTEAQETIIIRHFPLDKNDSYRMKISGFKHGRESRSSEEFALTVDSDPTEILPPRSDEGETTKAPASEKRRIVKEPPL</sequence>
<dbReference type="InterPro" id="IPR013098">
    <property type="entry name" value="Ig_I-set"/>
</dbReference>
<dbReference type="SUPFAM" id="SSF49265">
    <property type="entry name" value="Fibronectin type III"/>
    <property type="match status" value="5"/>
</dbReference>
<keyword evidence="1" id="KW-0677">Repeat</keyword>
<evidence type="ECO:0000259" key="6">
    <source>
        <dbReference type="PROSITE" id="PS50853"/>
    </source>
</evidence>
<dbReference type="InterPro" id="IPR007110">
    <property type="entry name" value="Ig-like_dom"/>
</dbReference>
<dbReference type="PANTHER" id="PTHR13817">
    <property type="entry name" value="TITIN"/>
    <property type="match status" value="1"/>
</dbReference>
<dbReference type="Gene3D" id="2.60.40.10">
    <property type="entry name" value="Immunoglobulins"/>
    <property type="match status" value="9"/>
</dbReference>
<feature type="domain" description="Fibronectin type-III" evidence="6">
    <location>
        <begin position="960"/>
        <end position="1055"/>
    </location>
</feature>
<dbReference type="PROSITE" id="PS50835">
    <property type="entry name" value="IG_LIKE"/>
    <property type="match status" value="3"/>
</dbReference>
<evidence type="ECO:0000313" key="8">
    <source>
        <dbReference type="Proteomes" id="UP001303046"/>
    </source>
</evidence>
<feature type="domain" description="Ig-like" evidence="5">
    <location>
        <begin position="235"/>
        <end position="326"/>
    </location>
</feature>
<feature type="chain" id="PRO_5046931622" description="Fibronectin type III domain protein" evidence="4">
    <location>
        <begin position="25"/>
        <end position="1471"/>
    </location>
</feature>
<protein>
    <recommendedName>
        <fullName evidence="9">Fibronectin type III domain protein</fullName>
    </recommendedName>
</protein>
<dbReference type="Pfam" id="PF00041">
    <property type="entry name" value="fn3"/>
    <property type="match status" value="4"/>
</dbReference>
<feature type="domain" description="Fibronectin type-III" evidence="6">
    <location>
        <begin position="334"/>
        <end position="432"/>
    </location>
</feature>
<organism evidence="7 8">
    <name type="scientific">Necator americanus</name>
    <name type="common">Human hookworm</name>
    <dbReference type="NCBI Taxonomy" id="51031"/>
    <lineage>
        <taxon>Eukaryota</taxon>
        <taxon>Metazoa</taxon>
        <taxon>Ecdysozoa</taxon>
        <taxon>Nematoda</taxon>
        <taxon>Chromadorea</taxon>
        <taxon>Rhabditida</taxon>
        <taxon>Rhabditina</taxon>
        <taxon>Rhabditomorpha</taxon>
        <taxon>Strongyloidea</taxon>
        <taxon>Ancylostomatidae</taxon>
        <taxon>Bunostominae</taxon>
        <taxon>Necator</taxon>
    </lineage>
</organism>
<evidence type="ECO:0000256" key="1">
    <source>
        <dbReference type="ARBA" id="ARBA00022737"/>
    </source>
</evidence>
<dbReference type="PANTHER" id="PTHR13817:SF175">
    <property type="entry name" value="IG-LIKE AND FIBRONECTIN TYPE-III DOMAIN-CONTAINING PROTEIN C27B7.7"/>
    <property type="match status" value="1"/>
</dbReference>